<protein>
    <recommendedName>
        <fullName evidence="1">Putative tail fiber protein gp53-like C-terminal domain-containing protein</fullName>
    </recommendedName>
</protein>
<dbReference type="Gene3D" id="2.60.40.3940">
    <property type="match status" value="1"/>
</dbReference>
<evidence type="ECO:0000313" key="2">
    <source>
        <dbReference type="EMBL" id="BDN97313.1"/>
    </source>
</evidence>
<dbReference type="Proteomes" id="UP001058317">
    <property type="component" value="Chromosome"/>
</dbReference>
<dbReference type="RefSeq" id="WP_326978172.1">
    <property type="nucleotide sequence ID" value="NZ_AP026382.1"/>
</dbReference>
<proteinExistence type="predicted"/>
<accession>A0AAD1P0F4</accession>
<evidence type="ECO:0000313" key="3">
    <source>
        <dbReference type="Proteomes" id="UP001058317"/>
    </source>
</evidence>
<sequence length="299" mass="31322">MSENNYGAFPLKSPVQTGVDITKISAPGFYPVVSGNTSAPDSQAGTLCVMLSATGTKCLFLKDGSNSIYSIISGAWKKLSASDVDALSLAGGTVNGDVIINGILSAIGHEVIVEKDSGFSGIHIKNKSSVNGSAAGVDFSFGGAYMASIICGIFSNGSNYIDVSLSPPGTISDRRVNAFTLNGDIKQMIFQNGWNIQGYTKNADFTQLLADNGWCRLPNGLIFQWFWGNTDANGWSGSAFPIGWPVRCLGLVASNVAGTAPASAIAGVKRLDDRNMQITLVERTGGGISKPFFCVGMGY</sequence>
<name>A0AAD1P0F4_CITBR</name>
<evidence type="ECO:0000259" key="1">
    <source>
        <dbReference type="Pfam" id="PF21882"/>
    </source>
</evidence>
<dbReference type="InterPro" id="IPR054075">
    <property type="entry name" value="Gp53-like_C"/>
</dbReference>
<organism evidence="2 3">
    <name type="scientific">Citrobacter braakii</name>
    <dbReference type="NCBI Taxonomy" id="57706"/>
    <lineage>
        <taxon>Bacteria</taxon>
        <taxon>Pseudomonadati</taxon>
        <taxon>Pseudomonadota</taxon>
        <taxon>Gammaproteobacteria</taxon>
        <taxon>Enterobacterales</taxon>
        <taxon>Enterobacteriaceae</taxon>
        <taxon>Citrobacter</taxon>
        <taxon>Citrobacter freundii complex</taxon>
    </lineage>
</organism>
<dbReference type="EMBL" id="AP026382">
    <property type="protein sequence ID" value="BDN97313.1"/>
    <property type="molecule type" value="Genomic_DNA"/>
</dbReference>
<dbReference type="AlphaFoldDB" id="A0AAD1P0F4"/>
<feature type="domain" description="Putative tail fiber protein gp53-like C-terminal" evidence="1">
    <location>
        <begin position="216"/>
        <end position="296"/>
    </location>
</feature>
<gene>
    <name evidence="2" type="ORF">KAM621c_24180</name>
</gene>
<dbReference type="Pfam" id="PF21882">
    <property type="entry name" value="Gp53-like_C"/>
    <property type="match status" value="1"/>
</dbReference>
<reference evidence="2" key="1">
    <citation type="submission" date="2022-07" db="EMBL/GenBank/DDBJ databases">
        <title>Complete genome sequence of carbapenem-resistant Citrobacter spp. in Japan.</title>
        <authorList>
            <person name="Maehana S."/>
            <person name="Suzuki M."/>
            <person name="Kitasato H."/>
        </authorList>
    </citation>
    <scope>NUCLEOTIDE SEQUENCE</scope>
    <source>
        <strain evidence="2">KAM621</strain>
    </source>
</reference>